<dbReference type="PANTHER" id="PTHR11538:SF40">
    <property type="entry name" value="PHENYLALANINE--TRNA LIGASE ALPHA SUBUNIT"/>
    <property type="match status" value="1"/>
</dbReference>
<dbReference type="InterPro" id="IPR006195">
    <property type="entry name" value="aa-tRNA-synth_II"/>
</dbReference>
<dbReference type="PANTHER" id="PTHR11538">
    <property type="entry name" value="PHENYLALANYL-TRNA SYNTHETASE"/>
    <property type="match status" value="1"/>
</dbReference>
<keyword evidence="6" id="KW-0479">Metal-binding</keyword>
<comment type="similarity">
    <text evidence="2">Belongs to the class-II aminoacyl-tRNA synthetase family. Phe-tRNA synthetase alpha subunit type 2 subfamily.</text>
</comment>
<keyword evidence="4" id="KW-0963">Cytoplasm</keyword>
<dbReference type="GO" id="GO:0005737">
    <property type="term" value="C:cytoplasm"/>
    <property type="evidence" value="ECO:0007669"/>
    <property type="project" value="UniProtKB-SubCell"/>
</dbReference>
<dbReference type="EC" id="6.1.1.20" evidence="3"/>
<keyword evidence="10" id="KW-0648">Protein biosynthesis</keyword>
<evidence type="ECO:0000256" key="5">
    <source>
        <dbReference type="ARBA" id="ARBA00022598"/>
    </source>
</evidence>
<name>X0UTE3_9ZZZZ</name>
<evidence type="ECO:0000256" key="2">
    <source>
        <dbReference type="ARBA" id="ARBA00006703"/>
    </source>
</evidence>
<dbReference type="SUPFAM" id="SSF55681">
    <property type="entry name" value="Class II aaRS and biotin synthetases"/>
    <property type="match status" value="1"/>
</dbReference>
<dbReference type="AlphaFoldDB" id="X0UTE3"/>
<dbReference type="EMBL" id="BARS01029825">
    <property type="protein sequence ID" value="GAG08990.1"/>
    <property type="molecule type" value="Genomic_DNA"/>
</dbReference>
<evidence type="ECO:0000256" key="1">
    <source>
        <dbReference type="ARBA" id="ARBA00004496"/>
    </source>
</evidence>
<dbReference type="GO" id="GO:0046872">
    <property type="term" value="F:metal ion binding"/>
    <property type="evidence" value="ECO:0007669"/>
    <property type="project" value="UniProtKB-KW"/>
</dbReference>
<keyword evidence="8" id="KW-0067">ATP-binding</keyword>
<accession>X0UTE3</accession>
<proteinExistence type="inferred from homology"/>
<dbReference type="InterPro" id="IPR002319">
    <property type="entry name" value="Phenylalanyl-tRNA_Synthase"/>
</dbReference>
<sequence length="220" mass="24853">ARDMQDTFYVARPDCSKLPRDELVERVRATHEDGGDTGSTGWQYRWDRDLAAKPVLRTHTTAATIRALAGHTQGRPGKYFTIGPVFRRETADYKHLPVFHQVDGIIVDAQASLASLVGTLQAFYKKMGFAKVEVTPSFFPYTEPSAEVHLYLENRREWVEMGGSGIFRPEVTLPVGIRDRVLAWGLGLERLAMMIHGLEAIGDLYFATMPWLREEPLCRS</sequence>
<dbReference type="InterPro" id="IPR004529">
    <property type="entry name" value="Phe-tRNA-synth_IIc_asu"/>
</dbReference>
<dbReference type="GO" id="GO:0000049">
    <property type="term" value="F:tRNA binding"/>
    <property type="evidence" value="ECO:0007669"/>
    <property type="project" value="InterPro"/>
</dbReference>
<evidence type="ECO:0000256" key="9">
    <source>
        <dbReference type="ARBA" id="ARBA00022842"/>
    </source>
</evidence>
<feature type="non-terminal residue" evidence="13">
    <location>
        <position position="1"/>
    </location>
</feature>
<dbReference type="GO" id="GO:0005524">
    <property type="term" value="F:ATP binding"/>
    <property type="evidence" value="ECO:0007669"/>
    <property type="project" value="UniProtKB-KW"/>
</dbReference>
<dbReference type="Pfam" id="PF01409">
    <property type="entry name" value="tRNA-synt_2d"/>
    <property type="match status" value="1"/>
</dbReference>
<comment type="subcellular location">
    <subcellularLocation>
        <location evidence="1">Cytoplasm</location>
    </subcellularLocation>
</comment>
<organism evidence="13">
    <name type="scientific">marine sediment metagenome</name>
    <dbReference type="NCBI Taxonomy" id="412755"/>
    <lineage>
        <taxon>unclassified sequences</taxon>
        <taxon>metagenomes</taxon>
        <taxon>ecological metagenomes</taxon>
    </lineage>
</organism>
<gene>
    <name evidence="13" type="ORF">S01H1_46568</name>
</gene>
<evidence type="ECO:0000256" key="7">
    <source>
        <dbReference type="ARBA" id="ARBA00022741"/>
    </source>
</evidence>
<reference evidence="13" key="1">
    <citation type="journal article" date="2014" name="Front. Microbiol.">
        <title>High frequency of phylogenetically diverse reductive dehalogenase-homologous genes in deep subseafloor sedimentary metagenomes.</title>
        <authorList>
            <person name="Kawai M."/>
            <person name="Futagami T."/>
            <person name="Toyoda A."/>
            <person name="Takaki Y."/>
            <person name="Nishi S."/>
            <person name="Hori S."/>
            <person name="Arai W."/>
            <person name="Tsubouchi T."/>
            <person name="Morono Y."/>
            <person name="Uchiyama I."/>
            <person name="Ito T."/>
            <person name="Fujiyama A."/>
            <person name="Inagaki F."/>
            <person name="Takami H."/>
        </authorList>
    </citation>
    <scope>NUCLEOTIDE SEQUENCE</scope>
    <source>
        <strain evidence="13">Expedition CK06-06</strain>
    </source>
</reference>
<dbReference type="Gene3D" id="3.30.930.10">
    <property type="entry name" value="Bira Bifunctional Protein, Domain 2"/>
    <property type="match status" value="1"/>
</dbReference>
<dbReference type="GO" id="GO:0004826">
    <property type="term" value="F:phenylalanine-tRNA ligase activity"/>
    <property type="evidence" value="ECO:0007669"/>
    <property type="project" value="UniProtKB-EC"/>
</dbReference>
<evidence type="ECO:0000256" key="3">
    <source>
        <dbReference type="ARBA" id="ARBA00012814"/>
    </source>
</evidence>
<protein>
    <recommendedName>
        <fullName evidence="3">phenylalanine--tRNA ligase</fullName>
        <ecNumber evidence="3">6.1.1.20</ecNumber>
    </recommendedName>
</protein>
<keyword evidence="11" id="KW-0030">Aminoacyl-tRNA synthetase</keyword>
<comment type="caution">
    <text evidence="13">The sequence shown here is derived from an EMBL/GenBank/DDBJ whole genome shotgun (WGS) entry which is preliminary data.</text>
</comment>
<dbReference type="InterPro" id="IPR045864">
    <property type="entry name" value="aa-tRNA-synth_II/BPL/LPL"/>
</dbReference>
<evidence type="ECO:0000259" key="12">
    <source>
        <dbReference type="PROSITE" id="PS50862"/>
    </source>
</evidence>
<evidence type="ECO:0000256" key="11">
    <source>
        <dbReference type="ARBA" id="ARBA00023146"/>
    </source>
</evidence>
<keyword evidence="5" id="KW-0436">Ligase</keyword>
<keyword evidence="9" id="KW-0460">Magnesium</keyword>
<evidence type="ECO:0000256" key="6">
    <source>
        <dbReference type="ARBA" id="ARBA00022723"/>
    </source>
</evidence>
<evidence type="ECO:0000256" key="8">
    <source>
        <dbReference type="ARBA" id="ARBA00022840"/>
    </source>
</evidence>
<evidence type="ECO:0000256" key="4">
    <source>
        <dbReference type="ARBA" id="ARBA00022490"/>
    </source>
</evidence>
<evidence type="ECO:0000256" key="10">
    <source>
        <dbReference type="ARBA" id="ARBA00022917"/>
    </source>
</evidence>
<feature type="domain" description="Aminoacyl-transfer RNA synthetases class-II family profile" evidence="12">
    <location>
        <begin position="76"/>
        <end position="210"/>
    </location>
</feature>
<dbReference type="GO" id="GO:0006432">
    <property type="term" value="P:phenylalanyl-tRNA aminoacylation"/>
    <property type="evidence" value="ECO:0007669"/>
    <property type="project" value="InterPro"/>
</dbReference>
<dbReference type="NCBIfam" id="TIGR00468">
    <property type="entry name" value="pheS"/>
    <property type="match status" value="1"/>
</dbReference>
<keyword evidence="7" id="KW-0547">Nucleotide-binding</keyword>
<dbReference type="PROSITE" id="PS50862">
    <property type="entry name" value="AA_TRNA_LIGASE_II"/>
    <property type="match status" value="1"/>
</dbReference>
<evidence type="ECO:0000313" key="13">
    <source>
        <dbReference type="EMBL" id="GAG08990.1"/>
    </source>
</evidence>